<feature type="region of interest" description="Disordered" evidence="6">
    <location>
        <begin position="290"/>
        <end position="324"/>
    </location>
</feature>
<dbReference type="Pfam" id="PF12999">
    <property type="entry name" value="PRKCSH-like"/>
    <property type="match status" value="1"/>
</dbReference>
<dbReference type="AlphaFoldDB" id="A0A8K1CWV2"/>
<reference evidence="9" key="1">
    <citation type="submission" date="2019-03" db="EMBL/GenBank/DDBJ databases">
        <title>Long read genome sequence of the mycoparasitic Pythium oligandrum ATCC 38472 isolated from sugarbeet rhizosphere.</title>
        <authorList>
            <person name="Gaulin E."/>
        </authorList>
    </citation>
    <scope>NUCLEOTIDE SEQUENCE</scope>
    <source>
        <strain evidence="9">ATCC 38472_TT</strain>
    </source>
</reference>
<dbReference type="EMBL" id="SPLM01000001">
    <property type="protein sequence ID" value="TMW69713.1"/>
    <property type="molecule type" value="Genomic_DNA"/>
</dbReference>
<feature type="compositionally biased region" description="Acidic residues" evidence="6">
    <location>
        <begin position="309"/>
        <end position="320"/>
    </location>
</feature>
<comment type="caution">
    <text evidence="9">The sequence shown here is derived from an EMBL/GenBank/DDBJ whole genome shotgun (WGS) entry which is preliminary data.</text>
</comment>
<evidence type="ECO:0000256" key="1">
    <source>
        <dbReference type="ARBA" id="ARBA00022387"/>
    </source>
</evidence>
<evidence type="ECO:0000313" key="10">
    <source>
        <dbReference type="Proteomes" id="UP000794436"/>
    </source>
</evidence>
<evidence type="ECO:0000259" key="8">
    <source>
        <dbReference type="PROSITE" id="PS51914"/>
    </source>
</evidence>
<dbReference type="InterPro" id="IPR036607">
    <property type="entry name" value="PRKCSH"/>
</dbReference>
<keyword evidence="5" id="KW-0175">Coiled coil</keyword>
<evidence type="ECO:0000256" key="4">
    <source>
        <dbReference type="ARBA" id="ARBA00023157"/>
    </source>
</evidence>
<evidence type="ECO:0000256" key="7">
    <source>
        <dbReference type="SAM" id="SignalP"/>
    </source>
</evidence>
<feature type="coiled-coil region" evidence="5">
    <location>
        <begin position="348"/>
        <end position="375"/>
    </location>
</feature>
<keyword evidence="2 7" id="KW-0732">Signal</keyword>
<evidence type="ECO:0000256" key="6">
    <source>
        <dbReference type="SAM" id="MobiDB-lite"/>
    </source>
</evidence>
<keyword evidence="4" id="KW-1015">Disulfide bond</keyword>
<evidence type="ECO:0000313" key="9">
    <source>
        <dbReference type="EMBL" id="TMW69713.1"/>
    </source>
</evidence>
<dbReference type="InterPro" id="IPR028146">
    <property type="entry name" value="PRKCSH_N"/>
</dbReference>
<dbReference type="InterPro" id="IPR044865">
    <property type="entry name" value="MRH_dom"/>
</dbReference>
<gene>
    <name evidence="9" type="ORF">Poli38472_001869</name>
</gene>
<evidence type="ECO:0000256" key="2">
    <source>
        <dbReference type="ARBA" id="ARBA00022729"/>
    </source>
</evidence>
<dbReference type="GO" id="GO:0006491">
    <property type="term" value="P:N-glycan processing"/>
    <property type="evidence" value="ECO:0007669"/>
    <property type="project" value="TreeGrafter"/>
</dbReference>
<sequence length="512" mass="57637">MRVSIAAAVCGLAWTSGALRGVDATSRDFHGVTPELQKKLASASTFVCDGGARKLPIERLNDNYCDCDDGSDEPGTSACSHTDARFHCINEGYFSKNLPTSRVNDQICDCCDGSDEYASGTPCPVTCKSLMDKFMAEKRELLDIYEQGRRERETLVTKAQEDFKADQAQVESLEREVALVTKEVEELEKVKDEQELLEIKERLEQNKATKHEMLKTLGLADFSAEQLGFLILELANKMPVKDDLLKVIRVERENLGDSQLETEEAAWKVRDKERQDETDRIEKLLEERKKAKEEREKARQEAIDRGETPAEEPTETEEELVTPPVEERPVKLLFDKMSTLGSYERPSAVEARKNLADAKDKLNKSERDWDKLKKIVEKEYGEDRVLYAVSEQCFSTPSGEYTYSMCFFGSAKQDSTSLGKMEDPDPANPNELIFQGGTTCWNGPARSLKVTMECGATTELYNVDEPSTCVYTAKLKTPLVCNEKYKQSLLAGDEEETNQLPHYIEVEVAATL</sequence>
<dbReference type="Proteomes" id="UP000794436">
    <property type="component" value="Unassembled WGS sequence"/>
</dbReference>
<dbReference type="PROSITE" id="PS51914">
    <property type="entry name" value="MRH"/>
    <property type="match status" value="1"/>
</dbReference>
<organism evidence="9 10">
    <name type="scientific">Pythium oligandrum</name>
    <name type="common">Mycoparasitic fungus</name>
    <dbReference type="NCBI Taxonomy" id="41045"/>
    <lineage>
        <taxon>Eukaryota</taxon>
        <taxon>Sar</taxon>
        <taxon>Stramenopiles</taxon>
        <taxon>Oomycota</taxon>
        <taxon>Peronosporomycetes</taxon>
        <taxon>Pythiales</taxon>
        <taxon>Pythiaceae</taxon>
        <taxon>Pythium</taxon>
    </lineage>
</organism>
<feature type="domain" description="MRH" evidence="8">
    <location>
        <begin position="391"/>
        <end position="483"/>
    </location>
</feature>
<feature type="compositionally biased region" description="Basic and acidic residues" evidence="6">
    <location>
        <begin position="290"/>
        <end position="308"/>
    </location>
</feature>
<dbReference type="InterPro" id="IPR009011">
    <property type="entry name" value="Man6P_isomerase_rcpt-bd_dom_sf"/>
</dbReference>
<dbReference type="Gene3D" id="2.70.130.10">
    <property type="entry name" value="Mannose-6-phosphate receptor binding domain"/>
    <property type="match status" value="1"/>
</dbReference>
<dbReference type="InterPro" id="IPR039794">
    <property type="entry name" value="Gtb1-like"/>
</dbReference>
<name>A0A8K1CWV2_PYTOL</name>
<feature type="chain" id="PRO_5035439570" description="Glucosidase 2 subunit beta" evidence="7">
    <location>
        <begin position="25"/>
        <end position="512"/>
    </location>
</feature>
<accession>A0A8K1CWV2</accession>
<evidence type="ECO:0000256" key="5">
    <source>
        <dbReference type="SAM" id="Coils"/>
    </source>
</evidence>
<dbReference type="OrthoDB" id="28322at2759"/>
<keyword evidence="10" id="KW-1185">Reference proteome</keyword>
<proteinExistence type="predicted"/>
<feature type="signal peptide" evidence="7">
    <location>
        <begin position="1"/>
        <end position="24"/>
    </location>
</feature>
<keyword evidence="3" id="KW-0256">Endoplasmic reticulum</keyword>
<protein>
    <recommendedName>
        <fullName evidence="1">Glucosidase 2 subunit beta</fullName>
    </recommendedName>
</protein>
<feature type="coiled-coil region" evidence="5">
    <location>
        <begin position="156"/>
        <end position="200"/>
    </location>
</feature>
<dbReference type="PANTHER" id="PTHR12630">
    <property type="entry name" value="N-LINKED OLIGOSACCHARIDE PROCESSING"/>
    <property type="match status" value="1"/>
</dbReference>
<dbReference type="SUPFAM" id="SSF50911">
    <property type="entry name" value="Mannose 6-phosphate receptor domain"/>
    <property type="match status" value="1"/>
</dbReference>
<dbReference type="PANTHER" id="PTHR12630:SF1">
    <property type="entry name" value="GLUCOSIDASE 2 SUBUNIT BETA"/>
    <property type="match status" value="1"/>
</dbReference>
<dbReference type="GO" id="GO:0017177">
    <property type="term" value="C:glucosidase II complex"/>
    <property type="evidence" value="ECO:0007669"/>
    <property type="project" value="TreeGrafter"/>
</dbReference>
<dbReference type="Pfam" id="PF13015">
    <property type="entry name" value="PRKCSH_1"/>
    <property type="match status" value="1"/>
</dbReference>
<evidence type="ECO:0000256" key="3">
    <source>
        <dbReference type="ARBA" id="ARBA00022824"/>
    </source>
</evidence>